<gene>
    <name evidence="1" type="ORF">GC250_01620</name>
</gene>
<organism evidence="1 2">
    <name type="scientific">Sulfuracidifex metallicus DSM 6482 = JCM 9184</name>
    <dbReference type="NCBI Taxonomy" id="523847"/>
    <lineage>
        <taxon>Archaea</taxon>
        <taxon>Thermoproteota</taxon>
        <taxon>Thermoprotei</taxon>
        <taxon>Sulfolobales</taxon>
        <taxon>Sulfolobaceae</taxon>
        <taxon>Sulfuracidifex</taxon>
    </lineage>
</organism>
<accession>A0A6A9QQV0</accession>
<keyword evidence="2" id="KW-1185">Reference proteome</keyword>
<evidence type="ECO:0008006" key="3">
    <source>
        <dbReference type="Google" id="ProtNLM"/>
    </source>
</evidence>
<evidence type="ECO:0000313" key="2">
    <source>
        <dbReference type="Proteomes" id="UP000470772"/>
    </source>
</evidence>
<sequence length="130" mass="14325">MNKRILLGLLVVVLVITAIGVFAASSYRTTVSVTPMTTTSNGDVLKVKVIMNYGPFGGQSPLEGSDVWLYSYNGTAYVFHEMNFTASNGVATFHVPPGKYKVLVTDLHYSYVFTMSGSEEITVNYAYLYR</sequence>
<dbReference type="Proteomes" id="UP000470772">
    <property type="component" value="Unassembled WGS sequence"/>
</dbReference>
<dbReference type="RefSeq" id="WP_054838214.1">
    <property type="nucleotide sequence ID" value="NZ_BBBY01000006.1"/>
</dbReference>
<dbReference type="OrthoDB" id="34256at2157"/>
<evidence type="ECO:0000313" key="1">
    <source>
        <dbReference type="EMBL" id="MUN28193.1"/>
    </source>
</evidence>
<reference evidence="1 2" key="1">
    <citation type="submission" date="2019-10" db="EMBL/GenBank/DDBJ databases">
        <title>Sequencing and Assembly of Multiple Reported Metal-Biooxidizing Members of the Extremely Thermoacidophilic Archaeal Family Sulfolobaceae.</title>
        <authorList>
            <person name="Counts J.A."/>
            <person name="Kelly R.M."/>
        </authorList>
    </citation>
    <scope>NUCLEOTIDE SEQUENCE [LARGE SCALE GENOMIC DNA]</scope>
    <source>
        <strain evidence="1 2">DSM 6482</strain>
    </source>
</reference>
<name>A0A6A9QQV0_SULME</name>
<proteinExistence type="predicted"/>
<comment type="caution">
    <text evidence="1">The sequence shown here is derived from an EMBL/GenBank/DDBJ whole genome shotgun (WGS) entry which is preliminary data.</text>
</comment>
<protein>
    <recommendedName>
        <fullName evidence="3">Carboxypeptidase regulatory-like domain-containing protein</fullName>
    </recommendedName>
</protein>
<dbReference type="AlphaFoldDB" id="A0A6A9QQV0"/>
<dbReference type="EMBL" id="WGGD01000005">
    <property type="protein sequence ID" value="MUN28193.1"/>
    <property type="molecule type" value="Genomic_DNA"/>
</dbReference>